<evidence type="ECO:0000313" key="1">
    <source>
        <dbReference type="EMBL" id="WQY99817.1"/>
    </source>
</evidence>
<reference evidence="1 2" key="1">
    <citation type="submission" date="2023-12" db="EMBL/GenBank/DDBJ databases">
        <authorList>
            <person name="Wang F."/>
            <person name="Yu X."/>
            <person name="Gao C."/>
        </authorList>
    </citation>
    <scope>NUCLEOTIDE SEQUENCE [LARGE SCALE GENOMIC DNA]</scope>
</reference>
<sequence>MRVRWEARPSPGTEGEPAEGVIEALDLDDALAEITNTYPSGYWAVTVAPVNDPID</sequence>
<evidence type="ECO:0000313" key="2">
    <source>
        <dbReference type="Proteomes" id="UP001325719"/>
    </source>
</evidence>
<keyword evidence="2" id="KW-1185">Reference proteome</keyword>
<dbReference type="EMBL" id="OR941552">
    <property type="protein sequence ID" value="WQY99817.1"/>
    <property type="molecule type" value="Genomic_DNA"/>
</dbReference>
<organism evidence="1 2">
    <name type="scientific">Microbacterium phage MO526</name>
    <dbReference type="NCBI Taxonomy" id="3108092"/>
    <lineage>
        <taxon>Viruses</taxon>
        <taxon>Duplodnaviria</taxon>
        <taxon>Heunggongvirae</taxon>
        <taxon>Uroviricota</taxon>
        <taxon>Caudoviricetes</taxon>
        <taxon>Kutznervirinae</taxon>
        <taxon>Kozievirus</taxon>
        <taxon>Kozievirus MO526</taxon>
    </lineage>
</organism>
<dbReference type="Proteomes" id="UP001325719">
    <property type="component" value="Segment"/>
</dbReference>
<accession>A0ABZ0ZX53</accession>
<protein>
    <submittedName>
        <fullName evidence="1">Uncharacterized protein</fullName>
    </submittedName>
</protein>
<name>A0ABZ0ZX53_9CAUD</name>
<proteinExistence type="predicted"/>